<evidence type="ECO:0000256" key="9">
    <source>
        <dbReference type="ARBA" id="ARBA00022840"/>
    </source>
</evidence>
<reference evidence="15" key="2">
    <citation type="submission" date="2021-12" db="EMBL/GenBank/DDBJ databases">
        <title>Resequencing data analysis of finger millet.</title>
        <authorList>
            <person name="Hatakeyama M."/>
            <person name="Aluri S."/>
            <person name="Balachadran M.T."/>
            <person name="Sivarajan S.R."/>
            <person name="Poveda L."/>
            <person name="Shimizu-Inatsugi R."/>
            <person name="Schlapbach R."/>
            <person name="Sreeman S.M."/>
            <person name="Shimizu K.K."/>
        </authorList>
    </citation>
    <scope>NUCLEOTIDE SEQUENCE</scope>
</reference>
<evidence type="ECO:0000256" key="12">
    <source>
        <dbReference type="ARBA" id="ARBA00023180"/>
    </source>
</evidence>
<evidence type="ECO:0000256" key="2">
    <source>
        <dbReference type="ARBA" id="ARBA00022527"/>
    </source>
</evidence>
<evidence type="ECO:0000256" key="7">
    <source>
        <dbReference type="ARBA" id="ARBA00022741"/>
    </source>
</evidence>
<dbReference type="SMART" id="SM00220">
    <property type="entry name" value="S_TKc"/>
    <property type="match status" value="1"/>
</dbReference>
<dbReference type="PANTHER" id="PTHR27002:SF1040">
    <property type="entry name" value="OS07G0538400 PROTEIN"/>
    <property type="match status" value="1"/>
</dbReference>
<dbReference type="Gene3D" id="1.10.510.10">
    <property type="entry name" value="Transferase(Phosphotransferase) domain 1"/>
    <property type="match status" value="1"/>
</dbReference>
<keyword evidence="7" id="KW-0547">Nucleotide-binding</keyword>
<dbReference type="GO" id="GO:0005524">
    <property type="term" value="F:ATP binding"/>
    <property type="evidence" value="ECO:0007669"/>
    <property type="project" value="UniProtKB-KW"/>
</dbReference>
<gene>
    <name evidence="15" type="primary">ga29691</name>
    <name evidence="15" type="ORF">PR202_ga29691</name>
</gene>
<evidence type="ECO:0000256" key="11">
    <source>
        <dbReference type="ARBA" id="ARBA00023136"/>
    </source>
</evidence>
<dbReference type="PANTHER" id="PTHR27002">
    <property type="entry name" value="RECEPTOR-LIKE SERINE/THREONINE-PROTEIN KINASE SD1-8"/>
    <property type="match status" value="1"/>
</dbReference>
<evidence type="ECO:0000256" key="1">
    <source>
        <dbReference type="ARBA" id="ARBA00004167"/>
    </source>
</evidence>
<sequence length="322" mass="36484">MALSLLRDMRVAEREHAQQTRRREVWFCVQDLPGGEEIAVKRLSDSSKQGDDELKNELALVAKLKHKNLVRLIGFCLEQEERLLVYEYVPNRSLDLILFGAAENEERREQLDWKQRYRIINGIARGLQYLHEDSQLRVIHRDLKASNILLDANMNPKITDFGLARIFSRDQTQAVTSRVVGTYGYMAPEYAMRGNYSVKSDVFSFGVIVLKIITGRKNNDSCNSKTSGDLLSTVWEHWEARTIMELVDPSMKGSFPEGDILRGFHIGLLCVQEDPAARPMMSSMVMMLSNDTVTRHAPSKPRFFARNNGANTTGSTAASVQG</sequence>
<dbReference type="CDD" id="cd14066">
    <property type="entry name" value="STKc_IRAK"/>
    <property type="match status" value="1"/>
</dbReference>
<keyword evidence="8" id="KW-0418">Kinase</keyword>
<keyword evidence="2" id="KW-0723">Serine/threonine-protein kinase</keyword>
<proteinExistence type="predicted"/>
<comment type="caution">
    <text evidence="15">The sequence shown here is derived from an EMBL/GenBank/DDBJ whole genome shotgun (WGS) entry which is preliminary data.</text>
</comment>
<reference evidence="15" key="1">
    <citation type="journal article" date="2018" name="DNA Res.">
        <title>Multiple hybrid de novo genome assembly of finger millet, an orphan allotetraploid crop.</title>
        <authorList>
            <person name="Hatakeyama M."/>
            <person name="Aluri S."/>
            <person name="Balachadran M.T."/>
            <person name="Sivarajan S.R."/>
            <person name="Patrignani A."/>
            <person name="Gruter S."/>
            <person name="Poveda L."/>
            <person name="Shimizu-Inatsugi R."/>
            <person name="Baeten J."/>
            <person name="Francoijs K.J."/>
            <person name="Nataraja K.N."/>
            <person name="Reddy Y.A.N."/>
            <person name="Phadnis S."/>
            <person name="Ravikumar R.L."/>
            <person name="Schlapbach R."/>
            <person name="Sreeman S.M."/>
            <person name="Shimizu K.K."/>
        </authorList>
    </citation>
    <scope>NUCLEOTIDE SEQUENCE</scope>
</reference>
<protein>
    <recommendedName>
        <fullName evidence="14">Protein kinase domain-containing protein</fullName>
    </recommendedName>
</protein>
<dbReference type="PROSITE" id="PS50011">
    <property type="entry name" value="PROTEIN_KINASE_DOM"/>
    <property type="match status" value="1"/>
</dbReference>
<dbReference type="PROSITE" id="PS00108">
    <property type="entry name" value="PROTEIN_KINASE_ST"/>
    <property type="match status" value="1"/>
</dbReference>
<evidence type="ECO:0000256" key="13">
    <source>
        <dbReference type="SAM" id="MobiDB-lite"/>
    </source>
</evidence>
<dbReference type="InterPro" id="IPR001245">
    <property type="entry name" value="Ser-Thr/Tyr_kinase_cat_dom"/>
</dbReference>
<dbReference type="AlphaFoldDB" id="A0AAV5DLW4"/>
<feature type="domain" description="Protein kinase" evidence="14">
    <location>
        <begin position="1"/>
        <end position="293"/>
    </location>
</feature>
<keyword evidence="11" id="KW-0472">Membrane</keyword>
<keyword evidence="3" id="KW-0808">Transferase</keyword>
<evidence type="ECO:0000313" key="16">
    <source>
        <dbReference type="Proteomes" id="UP001054889"/>
    </source>
</evidence>
<dbReference type="GO" id="GO:0006950">
    <property type="term" value="P:response to stress"/>
    <property type="evidence" value="ECO:0007669"/>
    <property type="project" value="UniProtKB-ARBA"/>
</dbReference>
<dbReference type="GO" id="GO:0005886">
    <property type="term" value="C:plasma membrane"/>
    <property type="evidence" value="ECO:0007669"/>
    <property type="project" value="TreeGrafter"/>
</dbReference>
<dbReference type="Gene3D" id="3.30.200.20">
    <property type="entry name" value="Phosphorylase Kinase, domain 1"/>
    <property type="match status" value="1"/>
</dbReference>
<dbReference type="GO" id="GO:0004674">
    <property type="term" value="F:protein serine/threonine kinase activity"/>
    <property type="evidence" value="ECO:0007669"/>
    <property type="project" value="UniProtKB-KW"/>
</dbReference>
<dbReference type="InterPro" id="IPR008271">
    <property type="entry name" value="Ser/Thr_kinase_AS"/>
</dbReference>
<keyword evidence="10" id="KW-1133">Transmembrane helix</keyword>
<evidence type="ECO:0000313" key="15">
    <source>
        <dbReference type="EMBL" id="GJN11493.1"/>
    </source>
</evidence>
<evidence type="ECO:0000256" key="5">
    <source>
        <dbReference type="ARBA" id="ARBA00022729"/>
    </source>
</evidence>
<evidence type="ECO:0000259" key="14">
    <source>
        <dbReference type="PROSITE" id="PS50011"/>
    </source>
</evidence>
<keyword evidence="5" id="KW-0732">Signal</keyword>
<evidence type="ECO:0000256" key="3">
    <source>
        <dbReference type="ARBA" id="ARBA00022679"/>
    </source>
</evidence>
<dbReference type="InterPro" id="IPR011009">
    <property type="entry name" value="Kinase-like_dom_sf"/>
</dbReference>
<keyword evidence="6" id="KW-0677">Repeat</keyword>
<accession>A0AAV5DLW4</accession>
<organism evidence="15 16">
    <name type="scientific">Eleusine coracana subsp. coracana</name>
    <dbReference type="NCBI Taxonomy" id="191504"/>
    <lineage>
        <taxon>Eukaryota</taxon>
        <taxon>Viridiplantae</taxon>
        <taxon>Streptophyta</taxon>
        <taxon>Embryophyta</taxon>
        <taxon>Tracheophyta</taxon>
        <taxon>Spermatophyta</taxon>
        <taxon>Magnoliopsida</taxon>
        <taxon>Liliopsida</taxon>
        <taxon>Poales</taxon>
        <taxon>Poaceae</taxon>
        <taxon>PACMAD clade</taxon>
        <taxon>Chloridoideae</taxon>
        <taxon>Cynodonteae</taxon>
        <taxon>Eleusininae</taxon>
        <taxon>Eleusine</taxon>
    </lineage>
</organism>
<evidence type="ECO:0000256" key="10">
    <source>
        <dbReference type="ARBA" id="ARBA00022989"/>
    </source>
</evidence>
<dbReference type="SUPFAM" id="SSF56112">
    <property type="entry name" value="Protein kinase-like (PK-like)"/>
    <property type="match status" value="1"/>
</dbReference>
<keyword evidence="16" id="KW-1185">Reference proteome</keyword>
<dbReference type="EMBL" id="BQKI01000018">
    <property type="protein sequence ID" value="GJN11493.1"/>
    <property type="molecule type" value="Genomic_DNA"/>
</dbReference>
<keyword evidence="9" id="KW-0067">ATP-binding</keyword>
<evidence type="ECO:0000256" key="4">
    <source>
        <dbReference type="ARBA" id="ARBA00022692"/>
    </source>
</evidence>
<evidence type="ECO:0000256" key="8">
    <source>
        <dbReference type="ARBA" id="ARBA00022777"/>
    </source>
</evidence>
<keyword evidence="12" id="KW-0325">Glycoprotein</keyword>
<keyword evidence="4" id="KW-0812">Transmembrane</keyword>
<dbReference type="FunFam" id="1.10.510.10:FF:000129">
    <property type="entry name" value="cysteine-rich receptor-like protein kinase 10"/>
    <property type="match status" value="1"/>
</dbReference>
<dbReference type="Pfam" id="PF07714">
    <property type="entry name" value="PK_Tyr_Ser-Thr"/>
    <property type="match status" value="1"/>
</dbReference>
<dbReference type="InterPro" id="IPR000719">
    <property type="entry name" value="Prot_kinase_dom"/>
</dbReference>
<comment type="subcellular location">
    <subcellularLocation>
        <location evidence="1">Membrane</location>
        <topology evidence="1">Single-pass membrane protein</topology>
    </subcellularLocation>
</comment>
<feature type="compositionally biased region" description="Polar residues" evidence="13">
    <location>
        <begin position="308"/>
        <end position="322"/>
    </location>
</feature>
<feature type="region of interest" description="Disordered" evidence="13">
    <location>
        <begin position="303"/>
        <end position="322"/>
    </location>
</feature>
<name>A0AAV5DLW4_ELECO</name>
<dbReference type="Proteomes" id="UP001054889">
    <property type="component" value="Unassembled WGS sequence"/>
</dbReference>
<evidence type="ECO:0000256" key="6">
    <source>
        <dbReference type="ARBA" id="ARBA00022737"/>
    </source>
</evidence>